<proteinExistence type="predicted"/>
<organism evidence="1 2">
    <name type="scientific">Dibothriocephalus latus</name>
    <name type="common">Fish tapeworm</name>
    <name type="synonym">Diphyllobothrium latum</name>
    <dbReference type="NCBI Taxonomy" id="60516"/>
    <lineage>
        <taxon>Eukaryota</taxon>
        <taxon>Metazoa</taxon>
        <taxon>Spiralia</taxon>
        <taxon>Lophotrochozoa</taxon>
        <taxon>Platyhelminthes</taxon>
        <taxon>Cestoda</taxon>
        <taxon>Eucestoda</taxon>
        <taxon>Diphyllobothriidea</taxon>
        <taxon>Diphyllobothriidae</taxon>
        <taxon>Dibothriocephalus</taxon>
    </lineage>
</organism>
<dbReference type="Proteomes" id="UP000281553">
    <property type="component" value="Unassembled WGS sequence"/>
</dbReference>
<gene>
    <name evidence="1" type="ORF">DILT_LOCUS9840</name>
</gene>
<dbReference type="AlphaFoldDB" id="A0A3P7NZG5"/>
<protein>
    <submittedName>
        <fullName evidence="1">Uncharacterized protein</fullName>
    </submittedName>
</protein>
<evidence type="ECO:0000313" key="1">
    <source>
        <dbReference type="EMBL" id="VDN14009.1"/>
    </source>
</evidence>
<accession>A0A3P7NZG5</accession>
<name>A0A3P7NZG5_DIBLA</name>
<evidence type="ECO:0000313" key="2">
    <source>
        <dbReference type="Proteomes" id="UP000281553"/>
    </source>
</evidence>
<reference evidence="1 2" key="1">
    <citation type="submission" date="2018-11" db="EMBL/GenBank/DDBJ databases">
        <authorList>
            <consortium name="Pathogen Informatics"/>
        </authorList>
    </citation>
    <scope>NUCLEOTIDE SEQUENCE [LARGE SCALE GENOMIC DNA]</scope>
</reference>
<sequence length="191" mass="21192">MGVFTFNILCQHLTAISLPPGVTVAKGGVTHGNADAVLVRLPDMSVYHNFSTQNLLSEIRPEIIQEYWFRLLHLFGNPVDICHPSLVTHTAVFEQFRHSQGASRCRITAAFLPTIFHQAIRSLAMVVDLFLGISPSLSLLPTFLGVPIDLYGPIDVTEHFRYASIRTPEVFSSADPISKSLSARSHYILHP</sequence>
<keyword evidence="2" id="KW-1185">Reference proteome</keyword>
<dbReference type="OrthoDB" id="10009983at2759"/>
<dbReference type="EMBL" id="UYRU01058007">
    <property type="protein sequence ID" value="VDN14009.1"/>
    <property type="molecule type" value="Genomic_DNA"/>
</dbReference>